<dbReference type="GO" id="GO:0003723">
    <property type="term" value="F:RNA binding"/>
    <property type="evidence" value="ECO:0007669"/>
    <property type="project" value="UniProtKB-UniRule"/>
</dbReference>
<keyword evidence="9" id="KW-0698">rRNA processing</keyword>
<feature type="binding site" evidence="12">
    <location>
        <position position="73"/>
    </location>
    <ligand>
        <name>Zn(2+)</name>
        <dbReference type="ChEBI" id="CHEBI:29105"/>
        <label>1</label>
        <note>catalytic</note>
    </ligand>
</feature>
<dbReference type="Gene3D" id="3.10.20.580">
    <property type="match status" value="1"/>
</dbReference>
<evidence type="ECO:0000259" key="13">
    <source>
        <dbReference type="SMART" id="SM00849"/>
    </source>
</evidence>
<dbReference type="PANTHER" id="PTHR43694:SF1">
    <property type="entry name" value="RIBONUCLEASE J"/>
    <property type="match status" value="1"/>
</dbReference>
<dbReference type="InterPro" id="IPR001279">
    <property type="entry name" value="Metallo-B-lactamas"/>
</dbReference>
<dbReference type="SMART" id="SM00849">
    <property type="entry name" value="Lactamase_B"/>
    <property type="match status" value="1"/>
</dbReference>
<evidence type="ECO:0000256" key="10">
    <source>
        <dbReference type="PIRSR" id="PIRSR004803-1"/>
    </source>
</evidence>
<dbReference type="EMBL" id="JACOSL010000014">
    <property type="protein sequence ID" value="MBI1755875.1"/>
    <property type="molecule type" value="Genomic_DNA"/>
</dbReference>
<evidence type="ECO:0000256" key="2">
    <source>
        <dbReference type="ARBA" id="ARBA00022722"/>
    </source>
</evidence>
<dbReference type="Gene3D" id="3.40.50.10710">
    <property type="entry name" value="Metallo-hydrolase/oxidoreductase"/>
    <property type="match status" value="1"/>
</dbReference>
<keyword evidence="12" id="KW-0106">Calcium</keyword>
<dbReference type="GO" id="GO:0004534">
    <property type="term" value="F:5'-3' RNA exonuclease activity"/>
    <property type="evidence" value="ECO:0007669"/>
    <property type="project" value="UniProtKB-UniRule"/>
</dbReference>
<evidence type="ECO:0000313" key="14">
    <source>
        <dbReference type="EMBL" id="MBI1755875.1"/>
    </source>
</evidence>
<keyword evidence="6 12" id="KW-0862">Zinc</keyword>
<evidence type="ECO:0000256" key="9">
    <source>
        <dbReference type="HAMAP-Rule" id="MF_01491"/>
    </source>
</evidence>
<dbReference type="Pfam" id="PF07521">
    <property type="entry name" value="RMMBL"/>
    <property type="match status" value="1"/>
</dbReference>
<evidence type="ECO:0000256" key="6">
    <source>
        <dbReference type="ARBA" id="ARBA00022833"/>
    </source>
</evidence>
<comment type="subunit">
    <text evidence="9">Homodimer, may be a subunit of the RNA degradosome.</text>
</comment>
<comment type="function">
    <text evidence="9">An RNase that has 5'-3' exonuclease and possibly endonuclease activity. Involved in maturation of rRNA and in some organisms also mRNA maturation and/or decay.</text>
</comment>
<feature type="active site" description="Proton acceptor" evidence="10">
    <location>
        <position position="364"/>
    </location>
</feature>
<dbReference type="InterPro" id="IPR030854">
    <property type="entry name" value="RNase_J_bac"/>
</dbReference>
<gene>
    <name evidence="9" type="primary">rnj</name>
    <name evidence="14" type="ORF">HYR64_02065</name>
</gene>
<comment type="cofactor">
    <cofactor evidence="12">
        <name>Ca(2+)</name>
        <dbReference type="ChEBI" id="CHEBI:29108"/>
    </cofactor>
    <text evidence="12">Binds 1 Ca(2+) cation per subunit. Seen in 1 crystal structure, it is not clear if it is physiologically important.</text>
</comment>
<dbReference type="EC" id="3.1.-.-" evidence="9"/>
<dbReference type="GO" id="GO:0008270">
    <property type="term" value="F:zinc ion binding"/>
    <property type="evidence" value="ECO:0007669"/>
    <property type="project" value="InterPro"/>
</dbReference>
<evidence type="ECO:0000256" key="7">
    <source>
        <dbReference type="ARBA" id="ARBA00022839"/>
    </source>
</evidence>
<dbReference type="Pfam" id="PF22505">
    <property type="entry name" value="RNase_J_b_CASP"/>
    <property type="match status" value="1"/>
</dbReference>
<evidence type="ECO:0000256" key="12">
    <source>
        <dbReference type="PIRSR" id="PIRSR004803-3"/>
    </source>
</evidence>
<comment type="cofactor">
    <cofactor evidence="12">
        <name>Zn(2+)</name>
        <dbReference type="ChEBI" id="CHEBI:29105"/>
    </cofactor>
    <text evidence="12">Binds 2 Zn(2+) ions per subunit. It is not clear if Zn(2+) or Mg(2+) is physiologically important.</text>
</comment>
<keyword evidence="7 9" id="KW-0269">Exonuclease</keyword>
<dbReference type="InterPro" id="IPR036866">
    <property type="entry name" value="RibonucZ/Hydroxyglut_hydro"/>
</dbReference>
<dbReference type="SUPFAM" id="SSF56281">
    <property type="entry name" value="Metallo-hydrolase/oxidoreductase"/>
    <property type="match status" value="1"/>
</dbReference>
<feature type="binding site" evidence="12">
    <location>
        <position position="74"/>
    </location>
    <ligand>
        <name>Zn(2+)</name>
        <dbReference type="ChEBI" id="CHEBI:29105"/>
        <label>1</label>
        <note>catalytic</note>
    </ligand>
</feature>
<organism evidence="14 15">
    <name type="scientific">Fimbriimonas ginsengisoli</name>
    <dbReference type="NCBI Taxonomy" id="1005039"/>
    <lineage>
        <taxon>Bacteria</taxon>
        <taxon>Bacillati</taxon>
        <taxon>Armatimonadota</taxon>
        <taxon>Fimbriimonadia</taxon>
        <taxon>Fimbriimonadales</taxon>
        <taxon>Fimbriimonadaceae</taxon>
        <taxon>Fimbriimonas</taxon>
    </lineage>
</organism>
<keyword evidence="5 9" id="KW-0378">Hydrolase</keyword>
<dbReference type="GO" id="GO:0006364">
    <property type="term" value="P:rRNA processing"/>
    <property type="evidence" value="ECO:0007669"/>
    <property type="project" value="UniProtKB-UniRule"/>
</dbReference>
<feature type="binding site" evidence="12">
    <location>
        <position position="159"/>
    </location>
    <ligand>
        <name>Zn(2+)</name>
        <dbReference type="ChEBI" id="CHEBI:29105"/>
        <label>1</label>
        <note>catalytic</note>
    </ligand>
</feature>
<feature type="binding site" evidence="12">
    <location>
        <position position="69"/>
    </location>
    <ligand>
        <name>Zn(2+)</name>
        <dbReference type="ChEBI" id="CHEBI:29105"/>
        <label>1</label>
        <note>catalytic</note>
    </ligand>
</feature>
<comment type="similarity">
    <text evidence="9">Belongs to the metallo-beta-lactamase superfamily. RNA-metabolizing metallo-beta-lactamase-like family. Bacterial RNase J subfamily.</text>
</comment>
<feature type="domain" description="Metallo-beta-lactamase" evidence="13">
    <location>
        <begin position="16"/>
        <end position="211"/>
    </location>
</feature>
<dbReference type="PIRSF" id="PIRSF004803">
    <property type="entry name" value="RnjA"/>
    <property type="match status" value="1"/>
</dbReference>
<feature type="binding site" evidence="12">
    <location>
        <position position="71"/>
    </location>
    <ligand>
        <name>Zn(2+)</name>
        <dbReference type="ChEBI" id="CHEBI:29105"/>
        <label>1</label>
        <note>catalytic</note>
    </ligand>
</feature>
<feature type="binding site" evidence="12">
    <location>
        <position position="439"/>
    </location>
    <ligand>
        <name>Ca(2+)</name>
        <dbReference type="ChEBI" id="CHEBI:29108"/>
    </ligand>
</feature>
<comment type="caution">
    <text evidence="14">The sequence shown here is derived from an EMBL/GenBank/DDBJ whole genome shotgun (WGS) entry which is preliminary data.</text>
</comment>
<feature type="binding site" evidence="12">
    <location>
        <position position="137"/>
    </location>
    <ligand>
        <name>Zn(2+)</name>
        <dbReference type="ChEBI" id="CHEBI:29105"/>
        <label>1</label>
        <note>catalytic</note>
    </ligand>
</feature>
<reference evidence="14" key="1">
    <citation type="submission" date="2020-07" db="EMBL/GenBank/DDBJ databases">
        <title>Huge and variable diversity of episymbiotic CPR bacteria and DPANN archaea in groundwater ecosystems.</title>
        <authorList>
            <person name="He C.Y."/>
            <person name="Keren R."/>
            <person name="Whittaker M."/>
            <person name="Farag I.F."/>
            <person name="Doudna J."/>
            <person name="Cate J.H.D."/>
            <person name="Banfield J.F."/>
        </authorList>
    </citation>
    <scope>NUCLEOTIDE SEQUENCE</scope>
    <source>
        <strain evidence="14">NC_groundwater_17_Pr7_B-0.1um_64_12</strain>
    </source>
</reference>
<dbReference type="HAMAP" id="MF_01491">
    <property type="entry name" value="RNase_J_bact"/>
    <property type="match status" value="1"/>
</dbReference>
<dbReference type="InterPro" id="IPR055132">
    <property type="entry name" value="RNase_J_b_CASP"/>
</dbReference>
<comment type="subcellular location">
    <subcellularLocation>
        <location evidence="9">Cytoplasm</location>
    </subcellularLocation>
</comment>
<protein>
    <recommendedName>
        <fullName evidence="9">Ribonuclease J</fullName>
        <shortName evidence="9">RNase J</shortName>
        <ecNumber evidence="9">3.1.-.-</ecNumber>
    </recommendedName>
</protein>
<dbReference type="Gene3D" id="3.60.15.10">
    <property type="entry name" value="Ribonuclease Z/Hydroxyacylglutathione hydrolase-like"/>
    <property type="match status" value="1"/>
</dbReference>
<keyword evidence="3 12" id="KW-0479">Metal-binding</keyword>
<evidence type="ECO:0000256" key="11">
    <source>
        <dbReference type="PIRSR" id="PIRSR004803-2"/>
    </source>
</evidence>
<dbReference type="Pfam" id="PF17770">
    <property type="entry name" value="RNase_J_C"/>
    <property type="match status" value="1"/>
</dbReference>
<dbReference type="Proteomes" id="UP000727962">
    <property type="component" value="Unassembled WGS sequence"/>
</dbReference>
<dbReference type="GO" id="GO:0005737">
    <property type="term" value="C:cytoplasm"/>
    <property type="evidence" value="ECO:0007669"/>
    <property type="project" value="UniProtKB-SubCell"/>
</dbReference>
<dbReference type="InterPro" id="IPR004613">
    <property type="entry name" value="RNase_J"/>
</dbReference>
<dbReference type="GO" id="GO:0004521">
    <property type="term" value="F:RNA endonuclease activity"/>
    <property type="evidence" value="ECO:0007669"/>
    <property type="project" value="UniProtKB-UniRule"/>
</dbReference>
<dbReference type="InterPro" id="IPR011108">
    <property type="entry name" value="RMMBL"/>
</dbReference>
<feature type="binding site" evidence="12">
    <location>
        <position position="46"/>
    </location>
    <ligand>
        <name>Ca(2+)</name>
        <dbReference type="ChEBI" id="CHEBI:29108"/>
    </ligand>
</feature>
<evidence type="ECO:0000256" key="3">
    <source>
        <dbReference type="ARBA" id="ARBA00022723"/>
    </source>
</evidence>
<feature type="binding site" evidence="12">
    <location>
        <position position="44"/>
    </location>
    <ligand>
        <name>Ca(2+)</name>
        <dbReference type="ChEBI" id="CHEBI:29108"/>
    </ligand>
</feature>
<keyword evidence="2 9" id="KW-0540">Nuclease</keyword>
<evidence type="ECO:0000256" key="8">
    <source>
        <dbReference type="ARBA" id="ARBA00022884"/>
    </source>
</evidence>
<evidence type="ECO:0000256" key="4">
    <source>
        <dbReference type="ARBA" id="ARBA00022759"/>
    </source>
</evidence>
<evidence type="ECO:0000256" key="1">
    <source>
        <dbReference type="ARBA" id="ARBA00022490"/>
    </source>
</evidence>
<dbReference type="CDD" id="cd07714">
    <property type="entry name" value="RNaseJ_MBL-fold"/>
    <property type="match status" value="1"/>
</dbReference>
<keyword evidence="8 9" id="KW-0694">RNA-binding</keyword>
<feature type="binding site" evidence="11">
    <location>
        <begin position="228"/>
        <end position="230"/>
    </location>
    <ligand>
        <name>substrate</name>
    </ligand>
</feature>
<feature type="binding site" evidence="12">
    <location>
        <position position="386"/>
    </location>
    <ligand>
        <name>Zn(2+)</name>
        <dbReference type="ChEBI" id="CHEBI:29105"/>
        <label>1</label>
        <note>catalytic</note>
    </ligand>
</feature>
<accession>A0A931LVY6</accession>
<dbReference type="InterPro" id="IPR041636">
    <property type="entry name" value="RNase_J_C"/>
</dbReference>
<dbReference type="PANTHER" id="PTHR43694">
    <property type="entry name" value="RIBONUCLEASE J"/>
    <property type="match status" value="1"/>
</dbReference>
<evidence type="ECO:0000313" key="15">
    <source>
        <dbReference type="Proteomes" id="UP000727962"/>
    </source>
</evidence>
<proteinExistence type="inferred from homology"/>
<dbReference type="Pfam" id="PF00753">
    <property type="entry name" value="Lactamase_B"/>
    <property type="match status" value="1"/>
</dbReference>
<dbReference type="InterPro" id="IPR042173">
    <property type="entry name" value="RNase_J_2"/>
</dbReference>
<sequence length="548" mass="60538">MTTVQIVPLGGVGEIGKNCTVVRQGDDIVVIDCGLSFPTEEMFGIDIVIPDFTYLVEHKDKIRGVFLTHAHEDHVGSLPYLLRQIRVPVFASEFTHALIRNKLEEKLPIKELDLRTFEAGDILQAGSLSVEPIRVTHSIPESCSMAVRTEHGIVLFTGDFKFDFTPVDNKLTNITRFGELAREGVVLLLSDSTNVDRPGWGPSERAVADGLKQTMNDAEGRVLLTTFASNIHRIQQFFTAAAETGRKVAVVGRRMEQNLEICSRLGYLIVPKSTLVKLDEMSLYSDSKLAILTTGSQGEPMSALVQMSKGEYGRLQIKEGDTLLYSARPIPGNEAAIWRTINRLFKQGCKVIYDAPTPIHVSGHAYQEELKMMINLTRPFYVAPVHGEPRHQHVYNQMALEMGYPEHRLFTLTDGVPLCLEETKAYLGEQEPCGRVLVDSSGTPGVTDEVLRDRSNVARDGILVVTVAIDPEKGELVGDPVVQAKGVHGPDGLSDLVFEALVEALDGLSREELSDLGRVRHEAADVVRRFVQKKASLRPLVLVSVLEI</sequence>
<evidence type="ECO:0000256" key="5">
    <source>
        <dbReference type="ARBA" id="ARBA00022801"/>
    </source>
</evidence>
<keyword evidence="1 9" id="KW-0963">Cytoplasm</keyword>
<feature type="active site" description="Proton donor" evidence="10">
    <location>
        <position position="191"/>
    </location>
</feature>
<dbReference type="NCBIfam" id="TIGR00649">
    <property type="entry name" value="MG423"/>
    <property type="match status" value="1"/>
</dbReference>
<feature type="binding site" evidence="9 11">
    <location>
        <begin position="360"/>
        <end position="364"/>
    </location>
    <ligand>
        <name>substrate</name>
    </ligand>
</feature>
<name>A0A931LVY6_FIMGI</name>
<dbReference type="AlphaFoldDB" id="A0A931LVY6"/>
<keyword evidence="4 9" id="KW-0255">Endonuclease</keyword>